<dbReference type="RefSeq" id="WP_188159026.1">
    <property type="nucleotide sequence ID" value="NZ_BMGH01000001.1"/>
</dbReference>
<reference evidence="2" key="1">
    <citation type="journal article" date="2014" name="Int. J. Syst. Evol. Microbiol.">
        <title>Complete genome sequence of Corynebacterium casei LMG S-19264T (=DSM 44701T), isolated from a smear-ripened cheese.</title>
        <authorList>
            <consortium name="US DOE Joint Genome Institute (JGI-PGF)"/>
            <person name="Walter F."/>
            <person name="Albersmeier A."/>
            <person name="Kalinowski J."/>
            <person name="Ruckert C."/>
        </authorList>
    </citation>
    <scope>NUCLEOTIDE SEQUENCE</scope>
    <source>
        <strain evidence="2">CGMCC 1.12921</strain>
    </source>
</reference>
<gene>
    <name evidence="2" type="ORF">GCM10011342_14880</name>
</gene>
<dbReference type="Proteomes" id="UP000613582">
    <property type="component" value="Unassembled WGS sequence"/>
</dbReference>
<keyword evidence="1" id="KW-0812">Transmembrane</keyword>
<evidence type="ECO:0000256" key="1">
    <source>
        <dbReference type="SAM" id="Phobius"/>
    </source>
</evidence>
<accession>A0A8J2Y691</accession>
<evidence type="ECO:0000313" key="2">
    <source>
        <dbReference type="EMBL" id="GGD07097.1"/>
    </source>
</evidence>
<comment type="caution">
    <text evidence="2">The sequence shown here is derived from an EMBL/GenBank/DDBJ whole genome shotgun (WGS) entry which is preliminary data.</text>
</comment>
<sequence length="252" mass="28773">MSNSYGFGGDEIKEESSWRYPLVIFFSTLILCAIFLYHYVGPGYDEIQGTTPKPTISEEQISLTVGDVAFQVPANYTVYPRDRRGGARDSLTLYALWPTMNGYTPARRSEFIDNDPDTRRIDIIVDQRSSVFSEERRLETLYLPHTVDKAGQQSDYGLVKFEFKSGGGGEDMQTNGYSDKDMFVTEDADGGTIVIFCFKEHEINVIPPECWREFDFSEGTTVRFLFKKAYLPEWQKINAEVQRFLYGIADIG</sequence>
<dbReference type="EMBL" id="BMGH01000001">
    <property type="protein sequence ID" value="GGD07097.1"/>
    <property type="molecule type" value="Genomic_DNA"/>
</dbReference>
<keyword evidence="1" id="KW-1133">Transmembrane helix</keyword>
<proteinExistence type="predicted"/>
<name>A0A8J2Y691_9PROT</name>
<reference evidence="2" key="2">
    <citation type="submission" date="2020-09" db="EMBL/GenBank/DDBJ databases">
        <authorList>
            <person name="Sun Q."/>
            <person name="Zhou Y."/>
        </authorList>
    </citation>
    <scope>NUCLEOTIDE SEQUENCE</scope>
    <source>
        <strain evidence="2">CGMCC 1.12921</strain>
    </source>
</reference>
<organism evidence="2 3">
    <name type="scientific">Aquisalinus flavus</name>
    <dbReference type="NCBI Taxonomy" id="1526572"/>
    <lineage>
        <taxon>Bacteria</taxon>
        <taxon>Pseudomonadati</taxon>
        <taxon>Pseudomonadota</taxon>
        <taxon>Alphaproteobacteria</taxon>
        <taxon>Parvularculales</taxon>
        <taxon>Parvularculaceae</taxon>
        <taxon>Aquisalinus</taxon>
    </lineage>
</organism>
<feature type="transmembrane region" description="Helical" evidence="1">
    <location>
        <begin position="20"/>
        <end position="40"/>
    </location>
</feature>
<keyword evidence="1" id="KW-0472">Membrane</keyword>
<protein>
    <submittedName>
        <fullName evidence="2">Membrane protein</fullName>
    </submittedName>
</protein>
<dbReference type="AlphaFoldDB" id="A0A8J2Y691"/>
<evidence type="ECO:0000313" key="3">
    <source>
        <dbReference type="Proteomes" id="UP000613582"/>
    </source>
</evidence>
<keyword evidence="3" id="KW-1185">Reference proteome</keyword>